<keyword evidence="5 6" id="KW-0472">Membrane</keyword>
<organism evidence="7 8">
    <name type="scientific">Comamonas denitrificans</name>
    <dbReference type="NCBI Taxonomy" id="117506"/>
    <lineage>
        <taxon>Bacteria</taxon>
        <taxon>Pseudomonadati</taxon>
        <taxon>Pseudomonadota</taxon>
        <taxon>Betaproteobacteria</taxon>
        <taxon>Burkholderiales</taxon>
        <taxon>Comamonadaceae</taxon>
        <taxon>Comamonas</taxon>
    </lineage>
</organism>
<comment type="caution">
    <text evidence="7">The sequence shown here is derived from an EMBL/GenBank/DDBJ whole genome shotgun (WGS) entry which is preliminary data.</text>
</comment>
<keyword evidence="8" id="KW-1185">Reference proteome</keyword>
<evidence type="ECO:0000256" key="2">
    <source>
        <dbReference type="ARBA" id="ARBA00022475"/>
    </source>
</evidence>
<feature type="transmembrane region" description="Helical" evidence="6">
    <location>
        <begin position="312"/>
        <end position="333"/>
    </location>
</feature>
<dbReference type="PANTHER" id="PTHR33529:SF2">
    <property type="entry name" value="LIPOPOLYSACCHARIDE EXPORT SYSTEM PERMEASE PROTEIN LPTG"/>
    <property type="match status" value="1"/>
</dbReference>
<feature type="transmembrane region" description="Helical" evidence="6">
    <location>
        <begin position="42"/>
        <end position="58"/>
    </location>
</feature>
<evidence type="ECO:0000256" key="6">
    <source>
        <dbReference type="SAM" id="Phobius"/>
    </source>
</evidence>
<feature type="transmembrane region" description="Helical" evidence="6">
    <location>
        <begin position="65"/>
        <end position="82"/>
    </location>
</feature>
<reference evidence="7" key="1">
    <citation type="submission" date="2021-03" db="EMBL/GenBank/DDBJ databases">
        <title>Comamonas denitrificans.</title>
        <authorList>
            <person name="Finster K."/>
        </authorList>
    </citation>
    <scope>NUCLEOTIDE SEQUENCE</scope>
    <source>
        <strain evidence="7">MM2021_4</strain>
    </source>
</reference>
<keyword evidence="2" id="KW-1003">Cell membrane</keyword>
<feature type="transmembrane region" description="Helical" evidence="6">
    <location>
        <begin position="345"/>
        <end position="368"/>
    </location>
</feature>
<dbReference type="EMBL" id="JAFNME010000005">
    <property type="protein sequence ID" value="MBO1248909.1"/>
    <property type="molecule type" value="Genomic_DNA"/>
</dbReference>
<evidence type="ECO:0000313" key="8">
    <source>
        <dbReference type="Proteomes" id="UP000664731"/>
    </source>
</evidence>
<dbReference type="Pfam" id="PF03739">
    <property type="entry name" value="LptF_LptG"/>
    <property type="match status" value="1"/>
</dbReference>
<dbReference type="GO" id="GO:0015920">
    <property type="term" value="P:lipopolysaccharide transport"/>
    <property type="evidence" value="ECO:0007669"/>
    <property type="project" value="TreeGrafter"/>
</dbReference>
<comment type="subcellular location">
    <subcellularLocation>
        <location evidence="1">Cell membrane</location>
        <topology evidence="1">Multi-pass membrane protein</topology>
    </subcellularLocation>
</comment>
<feature type="transmembrane region" description="Helical" evidence="6">
    <location>
        <begin position="12"/>
        <end position="30"/>
    </location>
</feature>
<proteinExistence type="predicted"/>
<evidence type="ECO:0000256" key="1">
    <source>
        <dbReference type="ARBA" id="ARBA00004651"/>
    </source>
</evidence>
<dbReference type="AlphaFoldDB" id="A0A939GYB5"/>
<gene>
    <name evidence="7" type="primary">lptG</name>
    <name evidence="7" type="ORF">J1777_03525</name>
</gene>
<sequence length="370" mass="40814">MKIFRRLIYKEVLSAVTFVSLGFLALFFFFDLLDEMRSVGRAPGYTLGYALMAVAFEIPNHLYELLPITVLIGTIFVMARLAQSSEFTIMRTSGLGPWRALGTMVLLGLGFVLFTGFLGDYVAPAAQRLALQAQAKYLGSSKSTGSTGAWLKERSADGHMLAVNIRAIDANGRLGPVRIFAFDAAGRMHQQLHASDGQVHAEAGVWELNAVQYSQFSYDSAGEMAQVKREQLPSFSFYTSITGDMALAAAHKPDHMPMLELWRFAQHLKANDQSAQKYEMAFWRKVFYPLSCLVMVVLALPFAYLHFRSGGIAGYVFGGVMAGISFFLLNNVFGYAGSLQNWSPLWSAAAPGLTYSVLSLAAFGWLVLRR</sequence>
<evidence type="ECO:0000256" key="3">
    <source>
        <dbReference type="ARBA" id="ARBA00022692"/>
    </source>
</evidence>
<dbReference type="GO" id="GO:0043190">
    <property type="term" value="C:ATP-binding cassette (ABC) transporter complex"/>
    <property type="evidence" value="ECO:0007669"/>
    <property type="project" value="InterPro"/>
</dbReference>
<evidence type="ECO:0000256" key="5">
    <source>
        <dbReference type="ARBA" id="ARBA00023136"/>
    </source>
</evidence>
<dbReference type="Proteomes" id="UP000664731">
    <property type="component" value="Unassembled WGS sequence"/>
</dbReference>
<evidence type="ECO:0000313" key="7">
    <source>
        <dbReference type="EMBL" id="MBO1248909.1"/>
    </source>
</evidence>
<dbReference type="GO" id="GO:0055085">
    <property type="term" value="P:transmembrane transport"/>
    <property type="evidence" value="ECO:0007669"/>
    <property type="project" value="InterPro"/>
</dbReference>
<protein>
    <submittedName>
        <fullName evidence="7">LPS export ABC transporter permease LptG</fullName>
    </submittedName>
</protein>
<dbReference type="InterPro" id="IPR030923">
    <property type="entry name" value="LptG"/>
</dbReference>
<dbReference type="InterPro" id="IPR005495">
    <property type="entry name" value="LptG/LptF_permease"/>
</dbReference>
<dbReference type="PANTHER" id="PTHR33529">
    <property type="entry name" value="SLR0882 PROTEIN-RELATED"/>
    <property type="match status" value="1"/>
</dbReference>
<dbReference type="NCBIfam" id="TIGR04408">
    <property type="entry name" value="LptG_lptG"/>
    <property type="match status" value="1"/>
</dbReference>
<keyword evidence="3 6" id="KW-0812">Transmembrane</keyword>
<dbReference type="RefSeq" id="WP_207574455.1">
    <property type="nucleotide sequence ID" value="NZ_JAFNME010000005.1"/>
</dbReference>
<feature type="transmembrane region" description="Helical" evidence="6">
    <location>
        <begin position="286"/>
        <end position="306"/>
    </location>
</feature>
<name>A0A939GYB5_9BURK</name>
<evidence type="ECO:0000256" key="4">
    <source>
        <dbReference type="ARBA" id="ARBA00022989"/>
    </source>
</evidence>
<keyword evidence="4 6" id="KW-1133">Transmembrane helix</keyword>
<accession>A0A939GYB5</accession>
<feature type="transmembrane region" description="Helical" evidence="6">
    <location>
        <begin position="102"/>
        <end position="123"/>
    </location>
</feature>